<dbReference type="Gene3D" id="3.10.400.10">
    <property type="entry name" value="Sulfate adenylyltransferase"/>
    <property type="match status" value="1"/>
</dbReference>
<evidence type="ECO:0000256" key="6">
    <source>
        <dbReference type="ARBA" id="ARBA00037980"/>
    </source>
</evidence>
<dbReference type="GO" id="GO:0070814">
    <property type="term" value="P:hydrogen sulfide biosynthetic process"/>
    <property type="evidence" value="ECO:0007669"/>
    <property type="project" value="UniProtKB-UniRule"/>
</dbReference>
<dbReference type="Pfam" id="PF14306">
    <property type="entry name" value="PUA_2"/>
    <property type="match status" value="1"/>
</dbReference>
<protein>
    <recommendedName>
        <fullName evidence="8">Sulfate adenylyltransferase</fullName>
        <ecNumber evidence="8">2.7.7.4</ecNumber>
    </recommendedName>
    <alternativeName>
        <fullName evidence="8">ATP-sulfurylase</fullName>
    </alternativeName>
    <alternativeName>
        <fullName evidence="8">Sulfate adenylate transferase</fullName>
        <shortName evidence="8">SAT</shortName>
    </alternativeName>
</protein>
<dbReference type="NCBIfam" id="NF003166">
    <property type="entry name" value="PRK04149.1"/>
    <property type="match status" value="1"/>
</dbReference>
<dbReference type="AlphaFoldDB" id="A0A285NQF5"/>
<dbReference type="PANTHER" id="PTHR43509">
    <property type="match status" value="1"/>
</dbReference>
<comment type="catalytic activity">
    <reaction evidence="7 8">
        <text>sulfate + ATP + H(+) = adenosine 5'-phosphosulfate + diphosphate</text>
        <dbReference type="Rhea" id="RHEA:18133"/>
        <dbReference type="ChEBI" id="CHEBI:15378"/>
        <dbReference type="ChEBI" id="CHEBI:16189"/>
        <dbReference type="ChEBI" id="CHEBI:30616"/>
        <dbReference type="ChEBI" id="CHEBI:33019"/>
        <dbReference type="ChEBI" id="CHEBI:58243"/>
        <dbReference type="EC" id="2.7.7.4"/>
    </reaction>
</comment>
<dbReference type="SUPFAM" id="SSF88697">
    <property type="entry name" value="PUA domain-like"/>
    <property type="match status" value="1"/>
</dbReference>
<dbReference type="NCBIfam" id="TIGR00339">
    <property type="entry name" value="sopT"/>
    <property type="match status" value="1"/>
</dbReference>
<reference evidence="12" key="1">
    <citation type="submission" date="2017-09" db="EMBL/GenBank/DDBJ databases">
        <authorList>
            <person name="Varghese N."/>
            <person name="Submissions S."/>
        </authorList>
    </citation>
    <scope>NUCLEOTIDE SEQUENCE [LARGE SCALE GENOMIC DNA]</scope>
    <source>
        <strain evidence="12">DSM 15103</strain>
    </source>
</reference>
<evidence type="ECO:0000259" key="9">
    <source>
        <dbReference type="Pfam" id="PF01747"/>
    </source>
</evidence>
<evidence type="ECO:0000256" key="7">
    <source>
        <dbReference type="ARBA" id="ARBA00049370"/>
    </source>
</evidence>
<feature type="domain" description="ATP-sulfurylase PUA-like" evidence="10">
    <location>
        <begin position="3"/>
        <end position="157"/>
    </location>
</feature>
<evidence type="ECO:0000256" key="3">
    <source>
        <dbReference type="ARBA" id="ARBA00022695"/>
    </source>
</evidence>
<dbReference type="InterPro" id="IPR024951">
    <property type="entry name" value="Sulfurylase_cat_dom"/>
</dbReference>
<dbReference type="SUPFAM" id="SSF52374">
    <property type="entry name" value="Nucleotidylyl transferase"/>
    <property type="match status" value="1"/>
</dbReference>
<dbReference type="EC" id="2.7.7.4" evidence="8"/>
<dbReference type="GO" id="GO:0000103">
    <property type="term" value="P:sulfate assimilation"/>
    <property type="evidence" value="ECO:0007669"/>
    <property type="project" value="UniProtKB-UniRule"/>
</dbReference>
<evidence type="ECO:0000259" key="10">
    <source>
        <dbReference type="Pfam" id="PF14306"/>
    </source>
</evidence>
<dbReference type="CDD" id="cd00517">
    <property type="entry name" value="ATPS"/>
    <property type="match status" value="1"/>
</dbReference>
<dbReference type="InterPro" id="IPR015947">
    <property type="entry name" value="PUA-like_sf"/>
</dbReference>
<dbReference type="Gene3D" id="3.40.50.620">
    <property type="entry name" value="HUPs"/>
    <property type="match status" value="1"/>
</dbReference>
<evidence type="ECO:0000313" key="12">
    <source>
        <dbReference type="Proteomes" id="UP000219036"/>
    </source>
</evidence>
<comment type="pathway">
    <text evidence="1 8">Sulfur metabolism; hydrogen sulfide biosynthesis; sulfite from sulfate: step 1/3.</text>
</comment>
<dbReference type="GO" id="GO:0005524">
    <property type="term" value="F:ATP binding"/>
    <property type="evidence" value="ECO:0007669"/>
    <property type="project" value="UniProtKB-KW"/>
</dbReference>
<keyword evidence="5 8" id="KW-0067">ATP-binding</keyword>
<organism evidence="11 12">
    <name type="scientific">Persephonella hydrogeniphila</name>
    <dbReference type="NCBI Taxonomy" id="198703"/>
    <lineage>
        <taxon>Bacteria</taxon>
        <taxon>Pseudomonadati</taxon>
        <taxon>Aquificota</taxon>
        <taxon>Aquificia</taxon>
        <taxon>Aquificales</taxon>
        <taxon>Hydrogenothermaceae</taxon>
        <taxon>Persephonella</taxon>
    </lineage>
</organism>
<sequence length="382" mass="43426">MLEPHGGKLIKRIATEEEKKLFLSLNLKKIYIEKDEALDAEKICIGSFSPLEGFMDSETLLSVCRKMELPDGNVWSIPVILQVEDISGLKTGEKALLIDKTDNKPIAVIDITDIYKLNKKEIANTVFGTLDTNHPGVRRLFSKGDYAVGGSITLLNRPSFPNKEYELDPEETREIFKERGWKTVVAFQTRNAPHRAHEYLHRLGMEIGDGLFIHPIIGLKKEGDFDSKIILEAYQILINNYYPHRKVLLAGLSTSMRYAGPREAVFHAIVRKNYGCTHFLVGRDHAGVGDYYDPFAAHRIFEEIPDIGIKIIKFSNVYHCKRCGGIVSENTCSHPDDVITKISMTKIRKALSEGKRPPPEMLREEVADFLIKNFYLVTEDYR</sequence>
<dbReference type="RefSeq" id="WP_097001205.1">
    <property type="nucleotide sequence ID" value="NZ_OBEI01000014.1"/>
</dbReference>
<evidence type="ECO:0000313" key="11">
    <source>
        <dbReference type="EMBL" id="SNZ11448.1"/>
    </source>
</evidence>
<keyword evidence="3 8" id="KW-0548">Nucleotidyltransferase</keyword>
<dbReference type="Proteomes" id="UP000219036">
    <property type="component" value="Unassembled WGS sequence"/>
</dbReference>
<dbReference type="UniPathway" id="UPA00140">
    <property type="reaction ID" value="UER00204"/>
</dbReference>
<accession>A0A285NQF5</accession>
<dbReference type="InterPro" id="IPR025980">
    <property type="entry name" value="ATP-Sase_PUA-like_dom"/>
</dbReference>
<keyword evidence="2 8" id="KW-0808">Transferase</keyword>
<dbReference type="EMBL" id="OBEI01000014">
    <property type="protein sequence ID" value="SNZ11448.1"/>
    <property type="molecule type" value="Genomic_DNA"/>
</dbReference>
<evidence type="ECO:0000256" key="1">
    <source>
        <dbReference type="ARBA" id="ARBA00005048"/>
    </source>
</evidence>
<feature type="domain" description="Sulphate adenylyltransferase catalytic" evidence="9">
    <location>
        <begin position="164"/>
        <end position="372"/>
    </location>
</feature>
<dbReference type="InterPro" id="IPR014729">
    <property type="entry name" value="Rossmann-like_a/b/a_fold"/>
</dbReference>
<evidence type="ECO:0000256" key="8">
    <source>
        <dbReference type="HAMAP-Rule" id="MF_00066"/>
    </source>
</evidence>
<gene>
    <name evidence="8" type="primary">sat</name>
    <name evidence="11" type="ORF">SAMN06265182_2066</name>
</gene>
<evidence type="ECO:0000256" key="5">
    <source>
        <dbReference type="ARBA" id="ARBA00022840"/>
    </source>
</evidence>
<comment type="similarity">
    <text evidence="6 8">Belongs to the sulfate adenylyltransferase family.</text>
</comment>
<dbReference type="Pfam" id="PF01747">
    <property type="entry name" value="ATP-sulfurylase"/>
    <property type="match status" value="1"/>
</dbReference>
<dbReference type="HAMAP" id="MF_00066">
    <property type="entry name" value="Sulf_adenylyltr"/>
    <property type="match status" value="1"/>
</dbReference>
<dbReference type="InterPro" id="IPR020792">
    <property type="entry name" value="SO4_adenylyltransferase_pro"/>
</dbReference>
<dbReference type="PANTHER" id="PTHR43509:SF1">
    <property type="entry name" value="SULFATE ADENYLYLTRANSFERASE"/>
    <property type="match status" value="1"/>
</dbReference>
<dbReference type="GO" id="GO:0004781">
    <property type="term" value="F:sulfate adenylyltransferase (ATP) activity"/>
    <property type="evidence" value="ECO:0007669"/>
    <property type="project" value="UniProtKB-UniRule"/>
</dbReference>
<keyword evidence="12" id="KW-1185">Reference proteome</keyword>
<name>A0A285NQF5_9AQUI</name>
<dbReference type="InterPro" id="IPR002650">
    <property type="entry name" value="Sulphate_adenylyltransferase"/>
</dbReference>
<evidence type="ECO:0000256" key="4">
    <source>
        <dbReference type="ARBA" id="ARBA00022741"/>
    </source>
</evidence>
<keyword evidence="4 8" id="KW-0547">Nucleotide-binding</keyword>
<evidence type="ECO:0000256" key="2">
    <source>
        <dbReference type="ARBA" id="ARBA00022679"/>
    </source>
</evidence>
<dbReference type="OrthoDB" id="9804504at2"/>
<proteinExistence type="inferred from homology"/>